<feature type="domain" description="Helix-turn-helix" evidence="1">
    <location>
        <begin position="7"/>
        <end position="54"/>
    </location>
</feature>
<accession>A0A935M405</accession>
<dbReference type="GO" id="GO:0003677">
    <property type="term" value="F:DNA binding"/>
    <property type="evidence" value="ECO:0007669"/>
    <property type="project" value="InterPro"/>
</dbReference>
<dbReference type="Proteomes" id="UP000726105">
    <property type="component" value="Unassembled WGS sequence"/>
</dbReference>
<evidence type="ECO:0000259" key="1">
    <source>
        <dbReference type="Pfam" id="PF12728"/>
    </source>
</evidence>
<evidence type="ECO:0000313" key="2">
    <source>
        <dbReference type="EMBL" id="MBK7273595.1"/>
    </source>
</evidence>
<protein>
    <submittedName>
        <fullName evidence="2">Helix-turn-helix domain-containing protein</fullName>
    </submittedName>
</protein>
<gene>
    <name evidence="2" type="ORF">IPI13_10680</name>
</gene>
<dbReference type="Pfam" id="PF12728">
    <property type="entry name" value="HTH_17"/>
    <property type="match status" value="1"/>
</dbReference>
<dbReference type="InterPro" id="IPR041657">
    <property type="entry name" value="HTH_17"/>
</dbReference>
<dbReference type="NCBIfam" id="TIGR01764">
    <property type="entry name" value="excise"/>
    <property type="match status" value="1"/>
</dbReference>
<name>A0A935M405_9MICO</name>
<evidence type="ECO:0000313" key="3">
    <source>
        <dbReference type="Proteomes" id="UP000726105"/>
    </source>
</evidence>
<comment type="caution">
    <text evidence="2">The sequence shown here is derived from an EMBL/GenBank/DDBJ whole genome shotgun (WGS) entry which is preliminary data.</text>
</comment>
<organism evidence="2 3">
    <name type="scientific">Candidatus Phosphoribacter hodrii</name>
    <dbReference type="NCBI Taxonomy" id="2953743"/>
    <lineage>
        <taxon>Bacteria</taxon>
        <taxon>Bacillati</taxon>
        <taxon>Actinomycetota</taxon>
        <taxon>Actinomycetes</taxon>
        <taxon>Micrococcales</taxon>
        <taxon>Dermatophilaceae</taxon>
        <taxon>Candidatus Phosphoribacter</taxon>
    </lineage>
</organism>
<dbReference type="InterPro" id="IPR010093">
    <property type="entry name" value="SinI_DNA-bd"/>
</dbReference>
<dbReference type="AlphaFoldDB" id="A0A935M405"/>
<reference evidence="2 3" key="1">
    <citation type="submission" date="2020-10" db="EMBL/GenBank/DDBJ databases">
        <title>Connecting structure to function with the recovery of over 1000 high-quality activated sludge metagenome-assembled genomes encoding full-length rRNA genes using long-read sequencing.</title>
        <authorList>
            <person name="Singleton C.M."/>
            <person name="Petriglieri F."/>
            <person name="Kristensen J.M."/>
            <person name="Kirkegaard R.H."/>
            <person name="Michaelsen T.Y."/>
            <person name="Andersen M.H."/>
            <person name="Karst S.M."/>
            <person name="Dueholm M.S."/>
            <person name="Nielsen P.H."/>
            <person name="Albertsen M."/>
        </authorList>
    </citation>
    <scope>NUCLEOTIDE SEQUENCE [LARGE SCALE GENOMIC DNA]</scope>
    <source>
        <strain evidence="2">Ega_18-Q3-R5-49_MAXAC.001</strain>
    </source>
</reference>
<sequence>MEPRDQLTSGQAARILGCSRQHVVDLCDSRKLPCSVIGSHRRIARADLKSFLDTGRALRREEERSLWLHRALVGPLLRDPDKVLAHARANIIRWRGAHRPDGMTQAWLSEWEALLDSGVDAVAEVLVSRAPHAVDLRTNSPFAGVLDENERQAVHRSFRRHWARDHADA</sequence>
<dbReference type="EMBL" id="JADJIB010000004">
    <property type="protein sequence ID" value="MBK7273595.1"/>
    <property type="molecule type" value="Genomic_DNA"/>
</dbReference>
<proteinExistence type="predicted"/>